<reference evidence="1 2" key="1">
    <citation type="journal article" date="2016" name="Nat. Commun.">
        <title>Thousands of microbial genomes shed light on interconnected biogeochemical processes in an aquifer system.</title>
        <authorList>
            <person name="Anantharaman K."/>
            <person name="Brown C.T."/>
            <person name="Hug L.A."/>
            <person name="Sharon I."/>
            <person name="Castelle C.J."/>
            <person name="Probst A.J."/>
            <person name="Thomas B.C."/>
            <person name="Singh A."/>
            <person name="Wilkins M.J."/>
            <person name="Karaoz U."/>
            <person name="Brodie E.L."/>
            <person name="Williams K.H."/>
            <person name="Hubbard S.S."/>
            <person name="Banfield J.F."/>
        </authorList>
    </citation>
    <scope>NUCLEOTIDE SEQUENCE [LARGE SCALE GENOMIC DNA]</scope>
</reference>
<name>A0A1F6CJF6_9BACT</name>
<protein>
    <submittedName>
        <fullName evidence="1">Uncharacterized protein</fullName>
    </submittedName>
</protein>
<evidence type="ECO:0000313" key="1">
    <source>
        <dbReference type="EMBL" id="OGG49383.1"/>
    </source>
</evidence>
<dbReference type="AlphaFoldDB" id="A0A1F6CJF6"/>
<dbReference type="EMBL" id="MFKW01000075">
    <property type="protein sequence ID" value="OGG49383.1"/>
    <property type="molecule type" value="Genomic_DNA"/>
</dbReference>
<evidence type="ECO:0000313" key="2">
    <source>
        <dbReference type="Proteomes" id="UP000176445"/>
    </source>
</evidence>
<dbReference type="Proteomes" id="UP000176445">
    <property type="component" value="Unassembled WGS sequence"/>
</dbReference>
<gene>
    <name evidence="1" type="ORF">A2704_04375</name>
</gene>
<comment type="caution">
    <text evidence="1">The sequence shown here is derived from an EMBL/GenBank/DDBJ whole genome shotgun (WGS) entry which is preliminary data.</text>
</comment>
<sequence>MSTKQPPEIREKRALLRTERYYKLLTEKCAETGLGISRDLVYLVHMSSLQVIGRELNQHGVVRIPHVGTIALVEQKSRPAWCGKMRVRLPARKVVKMIPDYLLRRIYNAKKNHALSVYRHTRDEVFPEYRDKLLYPHADVRKK</sequence>
<organism evidence="1 2">
    <name type="scientific">Candidatus Kaiserbacteria bacterium RIFCSPHIGHO2_01_FULL_54_36b</name>
    <dbReference type="NCBI Taxonomy" id="1798483"/>
    <lineage>
        <taxon>Bacteria</taxon>
        <taxon>Candidatus Kaiseribacteriota</taxon>
    </lineage>
</organism>
<accession>A0A1F6CJF6</accession>
<proteinExistence type="predicted"/>